<dbReference type="PANTHER" id="PTHR24121">
    <property type="entry name" value="NO MECHANORECEPTOR POTENTIAL C, ISOFORM D-RELATED"/>
    <property type="match status" value="1"/>
</dbReference>
<name>A0A9P5K0E7_9AGAM</name>
<keyword evidence="1" id="KW-0040">ANK repeat</keyword>
<proteinExistence type="predicted"/>
<keyword evidence="2" id="KW-0472">Membrane</keyword>
<reference evidence="3" key="1">
    <citation type="submission" date="2019-10" db="EMBL/GenBank/DDBJ databases">
        <authorList>
            <consortium name="DOE Joint Genome Institute"/>
            <person name="Kuo A."/>
            <person name="Miyauchi S."/>
            <person name="Kiss E."/>
            <person name="Drula E."/>
            <person name="Kohler A."/>
            <person name="Sanchez-Garcia M."/>
            <person name="Andreopoulos B."/>
            <person name="Barry K.W."/>
            <person name="Bonito G."/>
            <person name="Buee M."/>
            <person name="Carver A."/>
            <person name="Chen C."/>
            <person name="Cichocki N."/>
            <person name="Clum A."/>
            <person name="Culley D."/>
            <person name="Crous P.W."/>
            <person name="Fauchery L."/>
            <person name="Girlanda M."/>
            <person name="Hayes R."/>
            <person name="Keri Z."/>
            <person name="LaButti K."/>
            <person name="Lipzen A."/>
            <person name="Lombard V."/>
            <person name="Magnuson J."/>
            <person name="Maillard F."/>
            <person name="Morin E."/>
            <person name="Murat C."/>
            <person name="Nolan M."/>
            <person name="Ohm R."/>
            <person name="Pangilinan J."/>
            <person name="Pereira M."/>
            <person name="Perotto S."/>
            <person name="Peter M."/>
            <person name="Riley R."/>
            <person name="Sitrit Y."/>
            <person name="Stielow B."/>
            <person name="Szollosi G."/>
            <person name="Zifcakova L."/>
            <person name="Stursova M."/>
            <person name="Spatafora J.W."/>
            <person name="Tedersoo L."/>
            <person name="Vaario L.-M."/>
            <person name="Yamada A."/>
            <person name="Yan M."/>
            <person name="Wang P."/>
            <person name="Xu J."/>
            <person name="Bruns T."/>
            <person name="Baldrian P."/>
            <person name="Vilgalys R."/>
            <person name="Henrissat B."/>
            <person name="Grigoriev I.V."/>
            <person name="Hibbett D."/>
            <person name="Nagy L.G."/>
            <person name="Martin F.M."/>
        </authorList>
    </citation>
    <scope>NUCLEOTIDE SEQUENCE</scope>
    <source>
        <strain evidence="3">Prilba</strain>
    </source>
</reference>
<dbReference type="OrthoDB" id="194358at2759"/>
<evidence type="ECO:0000313" key="3">
    <source>
        <dbReference type="EMBL" id="KAF8474392.1"/>
    </source>
</evidence>
<dbReference type="Proteomes" id="UP000759537">
    <property type="component" value="Unassembled WGS sequence"/>
</dbReference>
<evidence type="ECO:0000256" key="2">
    <source>
        <dbReference type="SAM" id="Phobius"/>
    </source>
</evidence>
<accession>A0A9P5K0E7</accession>
<organism evidence="3 4">
    <name type="scientific">Russula ochroleuca</name>
    <dbReference type="NCBI Taxonomy" id="152965"/>
    <lineage>
        <taxon>Eukaryota</taxon>
        <taxon>Fungi</taxon>
        <taxon>Dikarya</taxon>
        <taxon>Basidiomycota</taxon>
        <taxon>Agaricomycotina</taxon>
        <taxon>Agaricomycetes</taxon>
        <taxon>Russulales</taxon>
        <taxon>Russulaceae</taxon>
        <taxon>Russula</taxon>
    </lineage>
</organism>
<protein>
    <submittedName>
        <fullName evidence="3">Ankyrin repeat-containing domain protein</fullName>
    </submittedName>
</protein>
<dbReference type="PANTHER" id="PTHR24121:SF32">
    <property type="entry name" value="DEATH DOMAIN-CONTAINING PROTEIN"/>
    <property type="match status" value="1"/>
</dbReference>
<evidence type="ECO:0000313" key="4">
    <source>
        <dbReference type="Proteomes" id="UP000759537"/>
    </source>
</evidence>
<dbReference type="Pfam" id="PF12796">
    <property type="entry name" value="Ank_2"/>
    <property type="match status" value="1"/>
</dbReference>
<gene>
    <name evidence="3" type="ORF">DFH94DRAFT_695458</name>
</gene>
<sequence length="137" mass="15040">MDDLAPQPSPRSATPLYYAALCGFGELVSYLADMYPKDRLWHAVARGIVQGPPRSSFYGRQPETMRLLLNKDADVDARGASGNTLLHYAALDGDGQLDFVDLLLERNPDLNAKNENGWTPLHCSVAWTGRGREVPPG</sequence>
<dbReference type="PROSITE" id="PS50088">
    <property type="entry name" value="ANK_REPEAT"/>
    <property type="match status" value="1"/>
</dbReference>
<dbReference type="SUPFAM" id="SSF48403">
    <property type="entry name" value="Ankyrin repeat"/>
    <property type="match status" value="1"/>
</dbReference>
<dbReference type="InterPro" id="IPR002110">
    <property type="entry name" value="Ankyrin_rpt"/>
</dbReference>
<evidence type="ECO:0000256" key="1">
    <source>
        <dbReference type="PROSITE-ProRule" id="PRU00023"/>
    </source>
</evidence>
<dbReference type="PROSITE" id="PS50297">
    <property type="entry name" value="ANK_REP_REGION"/>
    <property type="match status" value="1"/>
</dbReference>
<keyword evidence="2" id="KW-1133">Transmembrane helix</keyword>
<dbReference type="EMBL" id="WHVB01000017">
    <property type="protein sequence ID" value="KAF8474392.1"/>
    <property type="molecule type" value="Genomic_DNA"/>
</dbReference>
<keyword evidence="4" id="KW-1185">Reference proteome</keyword>
<keyword evidence="2" id="KW-0812">Transmembrane</keyword>
<dbReference type="InterPro" id="IPR036770">
    <property type="entry name" value="Ankyrin_rpt-contain_sf"/>
</dbReference>
<feature type="transmembrane region" description="Helical" evidence="2">
    <location>
        <begin position="15"/>
        <end position="32"/>
    </location>
</feature>
<dbReference type="Gene3D" id="1.25.40.20">
    <property type="entry name" value="Ankyrin repeat-containing domain"/>
    <property type="match status" value="1"/>
</dbReference>
<feature type="repeat" description="ANK" evidence="1">
    <location>
        <begin position="81"/>
        <end position="115"/>
    </location>
</feature>
<comment type="caution">
    <text evidence="3">The sequence shown here is derived from an EMBL/GenBank/DDBJ whole genome shotgun (WGS) entry which is preliminary data.</text>
</comment>
<dbReference type="SMART" id="SM00248">
    <property type="entry name" value="ANK"/>
    <property type="match status" value="2"/>
</dbReference>
<reference evidence="3" key="2">
    <citation type="journal article" date="2020" name="Nat. Commun.">
        <title>Large-scale genome sequencing of mycorrhizal fungi provides insights into the early evolution of symbiotic traits.</title>
        <authorList>
            <person name="Miyauchi S."/>
            <person name="Kiss E."/>
            <person name="Kuo A."/>
            <person name="Drula E."/>
            <person name="Kohler A."/>
            <person name="Sanchez-Garcia M."/>
            <person name="Morin E."/>
            <person name="Andreopoulos B."/>
            <person name="Barry K.W."/>
            <person name="Bonito G."/>
            <person name="Buee M."/>
            <person name="Carver A."/>
            <person name="Chen C."/>
            <person name="Cichocki N."/>
            <person name="Clum A."/>
            <person name="Culley D."/>
            <person name="Crous P.W."/>
            <person name="Fauchery L."/>
            <person name="Girlanda M."/>
            <person name="Hayes R.D."/>
            <person name="Keri Z."/>
            <person name="LaButti K."/>
            <person name="Lipzen A."/>
            <person name="Lombard V."/>
            <person name="Magnuson J."/>
            <person name="Maillard F."/>
            <person name="Murat C."/>
            <person name="Nolan M."/>
            <person name="Ohm R.A."/>
            <person name="Pangilinan J."/>
            <person name="Pereira M.F."/>
            <person name="Perotto S."/>
            <person name="Peter M."/>
            <person name="Pfister S."/>
            <person name="Riley R."/>
            <person name="Sitrit Y."/>
            <person name="Stielow J.B."/>
            <person name="Szollosi G."/>
            <person name="Zifcakova L."/>
            <person name="Stursova M."/>
            <person name="Spatafora J.W."/>
            <person name="Tedersoo L."/>
            <person name="Vaario L.M."/>
            <person name="Yamada A."/>
            <person name="Yan M."/>
            <person name="Wang P."/>
            <person name="Xu J."/>
            <person name="Bruns T."/>
            <person name="Baldrian P."/>
            <person name="Vilgalys R."/>
            <person name="Dunand C."/>
            <person name="Henrissat B."/>
            <person name="Grigoriev I.V."/>
            <person name="Hibbett D."/>
            <person name="Nagy L.G."/>
            <person name="Martin F.M."/>
        </authorList>
    </citation>
    <scope>NUCLEOTIDE SEQUENCE</scope>
    <source>
        <strain evidence="3">Prilba</strain>
    </source>
</reference>
<dbReference type="AlphaFoldDB" id="A0A9P5K0E7"/>